<evidence type="ECO:0000313" key="1">
    <source>
        <dbReference type="EMBL" id="GAY78625.1"/>
    </source>
</evidence>
<dbReference type="Proteomes" id="UP000319716">
    <property type="component" value="Unassembled WGS sequence"/>
</dbReference>
<organism evidence="1 2">
    <name type="scientific">Sporolactobacillus inulinus</name>
    <dbReference type="NCBI Taxonomy" id="2078"/>
    <lineage>
        <taxon>Bacteria</taxon>
        <taxon>Bacillati</taxon>
        <taxon>Bacillota</taxon>
        <taxon>Bacilli</taxon>
        <taxon>Bacillales</taxon>
        <taxon>Sporolactobacillaceae</taxon>
        <taxon>Sporolactobacillus</taxon>
    </lineage>
</organism>
<sequence length="42" mass="4837">MPVPISDGGACSGMQYNPIIMLIKKDKLLFMTKQKQHIYRLK</sequence>
<accession>A0A4Y1ZHL3</accession>
<reference evidence="1 2" key="1">
    <citation type="submission" date="2017-11" db="EMBL/GenBank/DDBJ databases">
        <title>Draft Genome Sequence of Sporolactobacillus inulinus NBRC 111894 Isolated from Koso, a Japanese Sugar-Vegetable Fermented Beverage.</title>
        <authorList>
            <person name="Chiou T.Y."/>
            <person name="Oshima K."/>
            <person name="Suda W."/>
            <person name="Hattori M."/>
            <person name="Takahashi T."/>
        </authorList>
    </citation>
    <scope>NUCLEOTIDE SEQUENCE [LARGE SCALE GENOMIC DNA]</scope>
    <source>
        <strain evidence="1 2">NBRC111894</strain>
    </source>
</reference>
<name>A0A4Y1ZHL3_9BACL</name>
<dbReference type="AlphaFoldDB" id="A0A4Y1ZHL3"/>
<protein>
    <submittedName>
        <fullName evidence="1">Uncharacterized protein</fullName>
    </submittedName>
</protein>
<dbReference type="EMBL" id="BEXB01000055">
    <property type="protein sequence ID" value="GAY78625.1"/>
    <property type="molecule type" value="Genomic_DNA"/>
</dbReference>
<comment type="caution">
    <text evidence="1">The sequence shown here is derived from an EMBL/GenBank/DDBJ whole genome shotgun (WGS) entry which is preliminary data.</text>
</comment>
<evidence type="ECO:0000313" key="2">
    <source>
        <dbReference type="Proteomes" id="UP000319716"/>
    </source>
</evidence>
<gene>
    <name evidence="1" type="ORF">NBRC111894_4179</name>
</gene>
<proteinExistence type="predicted"/>